<organism evidence="2 3">
    <name type="scientific">Neurospora hispaniola</name>
    <dbReference type="NCBI Taxonomy" id="588809"/>
    <lineage>
        <taxon>Eukaryota</taxon>
        <taxon>Fungi</taxon>
        <taxon>Dikarya</taxon>
        <taxon>Ascomycota</taxon>
        <taxon>Pezizomycotina</taxon>
        <taxon>Sordariomycetes</taxon>
        <taxon>Sordariomycetidae</taxon>
        <taxon>Sordariales</taxon>
        <taxon>Sordariaceae</taxon>
        <taxon>Neurospora</taxon>
    </lineage>
</organism>
<reference evidence="2 3" key="1">
    <citation type="journal article" date="2023" name="Mol. Phylogenet. Evol.">
        <title>Genome-scale phylogeny and comparative genomics of the fungal order Sordariales.</title>
        <authorList>
            <person name="Hensen N."/>
            <person name="Bonometti L."/>
            <person name="Westerberg I."/>
            <person name="Brannstrom I.O."/>
            <person name="Guillou S."/>
            <person name="Cros-Aarteil S."/>
            <person name="Calhoun S."/>
            <person name="Haridas S."/>
            <person name="Kuo A."/>
            <person name="Mondo S."/>
            <person name="Pangilinan J."/>
            <person name="Riley R."/>
            <person name="LaButti K."/>
            <person name="Andreopoulos B."/>
            <person name="Lipzen A."/>
            <person name="Chen C."/>
            <person name="Yan M."/>
            <person name="Daum C."/>
            <person name="Ng V."/>
            <person name="Clum A."/>
            <person name="Steindorff A."/>
            <person name="Ohm R.A."/>
            <person name="Martin F."/>
            <person name="Silar P."/>
            <person name="Natvig D.O."/>
            <person name="Lalanne C."/>
            <person name="Gautier V."/>
            <person name="Ament-Velasquez S.L."/>
            <person name="Kruys A."/>
            <person name="Hutchinson M.I."/>
            <person name="Powell A.J."/>
            <person name="Barry K."/>
            <person name="Miller A.N."/>
            <person name="Grigoriev I.V."/>
            <person name="Debuchy R."/>
            <person name="Gladieux P."/>
            <person name="Hiltunen Thoren M."/>
            <person name="Johannesson H."/>
        </authorList>
    </citation>
    <scope>NUCLEOTIDE SEQUENCE [LARGE SCALE GENOMIC DNA]</scope>
    <source>
        <strain evidence="2 3">FGSC 10403</strain>
    </source>
</reference>
<keyword evidence="3" id="KW-1185">Reference proteome</keyword>
<dbReference type="RefSeq" id="XP_062689662.1">
    <property type="nucleotide sequence ID" value="XM_062833512.1"/>
</dbReference>
<evidence type="ECO:0000256" key="1">
    <source>
        <dbReference type="SAM" id="SignalP"/>
    </source>
</evidence>
<dbReference type="EMBL" id="JAULSX010000007">
    <property type="protein sequence ID" value="KAK3487535.1"/>
    <property type="molecule type" value="Genomic_DNA"/>
</dbReference>
<dbReference type="AlphaFoldDB" id="A0AAJ0I1E5"/>
<proteinExistence type="predicted"/>
<gene>
    <name evidence="2" type="ORF">B0T23DRAFT_208671</name>
</gene>
<comment type="caution">
    <text evidence="2">The sequence shown here is derived from an EMBL/GenBank/DDBJ whole genome shotgun (WGS) entry which is preliminary data.</text>
</comment>
<feature type="signal peptide" evidence="1">
    <location>
        <begin position="1"/>
        <end position="18"/>
    </location>
</feature>
<dbReference type="GeneID" id="87871134"/>
<dbReference type="Proteomes" id="UP001285908">
    <property type="component" value="Unassembled WGS sequence"/>
</dbReference>
<name>A0AAJ0I1E5_9PEZI</name>
<evidence type="ECO:0000313" key="3">
    <source>
        <dbReference type="Proteomes" id="UP001285908"/>
    </source>
</evidence>
<accession>A0AAJ0I1E5</accession>
<keyword evidence="1" id="KW-0732">Signal</keyword>
<evidence type="ECO:0000313" key="2">
    <source>
        <dbReference type="EMBL" id="KAK3487535.1"/>
    </source>
</evidence>
<sequence>MMLTMAGFCVFRIGLAAAALVDSTSQTASGHPDGRRRCLVLHAERSKYAQAVRGKGGQVTSLLATSTFPLEEAGIAWFWSNTSICRLDFRFPVSLVLASDGSESAHFPTVNNTNSDDPLGMEPFCLHVTHSSHRQTVGQPQAMTTRTGDGHLHTSIPIRHRHDGSGWPGLPGAPIPYRRTVELVVQGAGRTSLPHLGHGIGSPETEGCQWAQYRNGCVHKSSVGGAP</sequence>
<feature type="chain" id="PRO_5042596687" description="Secreted protein" evidence="1">
    <location>
        <begin position="19"/>
        <end position="227"/>
    </location>
</feature>
<protein>
    <recommendedName>
        <fullName evidence="4">Secreted protein</fullName>
    </recommendedName>
</protein>
<evidence type="ECO:0008006" key="4">
    <source>
        <dbReference type="Google" id="ProtNLM"/>
    </source>
</evidence>